<keyword evidence="2 13" id="KW-0812">Transmembrane</keyword>
<comment type="subunit">
    <text evidence="11">Interacts with IL5. Interacts with CSF2RB. Interacts with JAK2. Interacts with SDCBP.</text>
</comment>
<evidence type="ECO:0000259" key="15">
    <source>
        <dbReference type="Pfam" id="PF09240"/>
    </source>
</evidence>
<dbReference type="Pfam" id="PF09240">
    <property type="entry name" value="IL6Ra-bind"/>
    <property type="match status" value="1"/>
</dbReference>
<comment type="subcellular location">
    <subcellularLocation>
        <location evidence="1">Membrane</location>
        <topology evidence="1">Single-pass type I membrane protein</topology>
    </subcellularLocation>
</comment>
<dbReference type="GeneID" id="100137085"/>
<dbReference type="Proteomes" id="UP000694571">
    <property type="component" value="Unplaced"/>
</dbReference>
<proteinExistence type="predicted"/>
<evidence type="ECO:0000256" key="6">
    <source>
        <dbReference type="ARBA" id="ARBA00023136"/>
    </source>
</evidence>
<evidence type="ECO:0000256" key="12">
    <source>
        <dbReference type="ARBA" id="ARBA00067677"/>
    </source>
</evidence>
<evidence type="ECO:0000256" key="13">
    <source>
        <dbReference type="SAM" id="Phobius"/>
    </source>
</evidence>
<keyword evidence="3 14" id="KW-0732">Signal</keyword>
<feature type="chain" id="PRO_5044615325" description="Interleukin-5 receptor subunit alpha" evidence="14">
    <location>
        <begin position="20"/>
        <end position="425"/>
    </location>
</feature>
<dbReference type="FunFam" id="2.60.40.10:FF:000818">
    <property type="entry name" value="Interleukin 5 receptor subunit alpha"/>
    <property type="match status" value="1"/>
</dbReference>
<evidence type="ECO:0000256" key="3">
    <source>
        <dbReference type="ARBA" id="ARBA00022729"/>
    </source>
</evidence>
<dbReference type="InterPro" id="IPR013783">
    <property type="entry name" value="Ig-like_fold"/>
</dbReference>
<dbReference type="Gene3D" id="2.60.40.10">
    <property type="entry name" value="Immunoglobulins"/>
    <property type="match status" value="3"/>
</dbReference>
<evidence type="ECO:0000256" key="7">
    <source>
        <dbReference type="ARBA" id="ARBA00023157"/>
    </source>
</evidence>
<dbReference type="PANTHER" id="PTHR23037:SF46">
    <property type="entry name" value="INTERLEUKIN 5 RECEPTOR SUBUNIT ALPHA"/>
    <property type="match status" value="1"/>
</dbReference>
<dbReference type="AlphaFoldDB" id="A0A4X1V466"/>
<dbReference type="PROSITE" id="PS01356">
    <property type="entry name" value="HEMATOPO_REC_S_F2"/>
    <property type="match status" value="1"/>
</dbReference>
<evidence type="ECO:0000256" key="11">
    <source>
        <dbReference type="ARBA" id="ARBA00061948"/>
    </source>
</evidence>
<keyword evidence="5 13" id="KW-1133">Transmembrane helix</keyword>
<dbReference type="InterPro" id="IPR003532">
    <property type="entry name" value="Short_hematopoietin_rcpt_2_CS"/>
</dbReference>
<reference evidence="16 17" key="1">
    <citation type="submission" date="2017-08" db="EMBL/GenBank/DDBJ databases">
        <title>USMARCv1.0.</title>
        <authorList>
            <person name="Hannum G.I."/>
            <person name="Koren S."/>
            <person name="Schroeder S.G."/>
            <person name="Chin S.C."/>
            <person name="Nonneman D.J."/>
            <person name="Becker S.A."/>
            <person name="Rosen B.D."/>
            <person name="Bickhart D.M."/>
            <person name="Putnam N.H."/>
            <person name="Green R.E."/>
            <person name="Tuggle C.K."/>
            <person name="Liu H."/>
            <person name="Rohrer G.A."/>
            <person name="Warr A."/>
            <person name="Hall R."/>
            <person name="Kim K."/>
            <person name="Hume D.A."/>
            <person name="Talbot R."/>
            <person name="Chow W."/>
            <person name="Howe K."/>
            <person name="Schwartz A.S."/>
            <person name="Watson M."/>
            <person name="Archibald A.L."/>
            <person name="Phillippy A.M."/>
            <person name="Smith T.P.L."/>
        </authorList>
    </citation>
    <scope>NUCLEOTIDE SEQUENCE [LARGE SCALE GENOMIC DNA]</scope>
</reference>
<dbReference type="InterPro" id="IPR036116">
    <property type="entry name" value="FN3_sf"/>
</dbReference>
<dbReference type="SMR" id="A0A4X1V466"/>
<dbReference type="Ensembl" id="ENSSSCT00050031873.1">
    <property type="protein sequence ID" value="ENSSSCP00050013316.1"/>
    <property type="gene ID" value="ENSSSCG00050023616.1"/>
</dbReference>
<organism evidence="16 17">
    <name type="scientific">Sus scrofa</name>
    <name type="common">Pig</name>
    <dbReference type="NCBI Taxonomy" id="9823"/>
    <lineage>
        <taxon>Eukaryota</taxon>
        <taxon>Metazoa</taxon>
        <taxon>Chordata</taxon>
        <taxon>Craniata</taxon>
        <taxon>Vertebrata</taxon>
        <taxon>Euteleostomi</taxon>
        <taxon>Mammalia</taxon>
        <taxon>Eutheria</taxon>
        <taxon>Laurasiatheria</taxon>
        <taxon>Artiodactyla</taxon>
        <taxon>Suina</taxon>
        <taxon>Suidae</taxon>
        <taxon>Sus</taxon>
    </lineage>
</organism>
<accession>A0A4X1V466</accession>
<keyword evidence="6 13" id="KW-0472">Membrane</keyword>
<protein>
    <recommendedName>
        <fullName evidence="12">Interleukin-5 receptor subunit alpha</fullName>
    </recommendedName>
</protein>
<dbReference type="InterPro" id="IPR015321">
    <property type="entry name" value="TypeI_recpt_CBD"/>
</dbReference>
<dbReference type="FunFam" id="2.60.40.10:FF:000741">
    <property type="entry name" value="Interleukin 5 receptor subunit alpha"/>
    <property type="match status" value="1"/>
</dbReference>
<dbReference type="PANTHER" id="PTHR23037">
    <property type="entry name" value="CYTOKINE RECEPTOR"/>
    <property type="match status" value="1"/>
</dbReference>
<evidence type="ECO:0000313" key="17">
    <source>
        <dbReference type="Proteomes" id="UP000314985"/>
    </source>
</evidence>
<dbReference type="GO" id="GO:0004896">
    <property type="term" value="F:cytokine receptor activity"/>
    <property type="evidence" value="ECO:0007669"/>
    <property type="project" value="InterPro"/>
</dbReference>
<comment type="function">
    <text evidence="10">Cell surface receptor that plays an important role in the survival, differentiation, and chemotaxis of eosinophils. Acts by forming a heterodimeric receptor with CSF2RB subunit and subsequently binding to interleukin-5. In unstimulated conditions, interacts constitutively with JAK2. Heterodimeric receptor activation leads to JAK2 stimulation and subsequent activation of the JAK-STAT pathway.</text>
</comment>
<evidence type="ECO:0000256" key="10">
    <source>
        <dbReference type="ARBA" id="ARBA00057788"/>
    </source>
</evidence>
<keyword evidence="7" id="KW-1015">Disulfide bond</keyword>
<sequence>MAPALLILLGATVILQTDSLPNKNAVLLPPVSFTIKVIDLAQVLLHWEPNPDQEQRNVQLGYHVKINAPEEKDYETRNTESRRVTILHKGFSASVRTILWNNHSFPASSWVSAELKVPPGSPGTSIVNLTCTTNTEAYNYTHERPYQVSLHCTWLVGKDAPEDTQYFLYYRYGSVTEECREYSKDTQQRNIACRFPRTVINSKGRDWLAVYVNGSSKEEAIKPFDQLFALHAIDRVNSPVNVTAEIEGTCLSIQWEKPVSAFPIHCFDYEVKICNTRKGYFQTEKMKTNTFISIIDDISKYSVQVRAAVSSVCRPVGLWSEWSQPIYVGNDKQKPWMEWLLIVLTAAACFILLIVSLICRICHLWTKLFPPVPAPKTNIKDFFVSINHEVILKVLMVCPIYPRLGAQGSVSGSLVFCVPEEARRL</sequence>
<evidence type="ECO:0000256" key="8">
    <source>
        <dbReference type="ARBA" id="ARBA00023170"/>
    </source>
</evidence>
<dbReference type="Proteomes" id="UP000314985">
    <property type="component" value="Chromosome 13"/>
</dbReference>
<feature type="transmembrane region" description="Helical" evidence="13">
    <location>
        <begin position="339"/>
        <end position="359"/>
    </location>
</feature>
<name>A0A4X1V466_PIG</name>
<dbReference type="SUPFAM" id="SSF49265">
    <property type="entry name" value="Fibronectin type III"/>
    <property type="match status" value="2"/>
</dbReference>
<evidence type="ECO:0000256" key="1">
    <source>
        <dbReference type="ARBA" id="ARBA00004479"/>
    </source>
</evidence>
<evidence type="ECO:0000256" key="5">
    <source>
        <dbReference type="ARBA" id="ARBA00022989"/>
    </source>
</evidence>
<keyword evidence="8" id="KW-0675">Receptor</keyword>
<feature type="domain" description="Type I cytokine receptor cytokine-binding" evidence="15">
    <location>
        <begin position="128"/>
        <end position="233"/>
    </location>
</feature>
<gene>
    <name evidence="16" type="primary">IL5RA</name>
</gene>
<dbReference type="Proteomes" id="UP000694723">
    <property type="component" value="Unplaced"/>
</dbReference>
<dbReference type="GO" id="GO:0016020">
    <property type="term" value="C:membrane"/>
    <property type="evidence" value="ECO:0007669"/>
    <property type="project" value="UniProtKB-SubCell"/>
</dbReference>
<evidence type="ECO:0000256" key="9">
    <source>
        <dbReference type="ARBA" id="ARBA00023180"/>
    </source>
</evidence>
<reference evidence="16" key="2">
    <citation type="submission" date="2025-05" db="UniProtKB">
        <authorList>
            <consortium name="Ensembl"/>
        </authorList>
    </citation>
    <scope>IDENTIFICATION</scope>
</reference>
<dbReference type="FunFam" id="2.60.40.10:FF:000755">
    <property type="entry name" value="Interleukin 5 receptor subunit alpha"/>
    <property type="match status" value="1"/>
</dbReference>
<evidence type="ECO:0000256" key="4">
    <source>
        <dbReference type="ARBA" id="ARBA00022737"/>
    </source>
</evidence>
<evidence type="ECO:0000256" key="2">
    <source>
        <dbReference type="ARBA" id="ARBA00022692"/>
    </source>
</evidence>
<dbReference type="Ensembl" id="ENSSSCT00070043230.1">
    <property type="protein sequence ID" value="ENSSSCP00070036376.1"/>
    <property type="gene ID" value="ENSSSCG00070021748.1"/>
</dbReference>
<keyword evidence="9" id="KW-0325">Glycoprotein</keyword>
<evidence type="ECO:0000256" key="14">
    <source>
        <dbReference type="SAM" id="SignalP"/>
    </source>
</evidence>
<dbReference type="Ensembl" id="ENSSSCT00060015934.1">
    <property type="protein sequence ID" value="ENSSSCP00060006259.1"/>
    <property type="gene ID" value="ENSSSCG00060012166.1"/>
</dbReference>
<evidence type="ECO:0000313" key="16">
    <source>
        <dbReference type="Ensembl" id="ENSSSCP00070036376.1"/>
    </source>
</evidence>
<keyword evidence="4" id="KW-0677">Repeat</keyword>
<dbReference type="CTD" id="3568"/>
<dbReference type="RefSeq" id="XP_020924933.1">
    <property type="nucleotide sequence ID" value="XM_021069274.1"/>
</dbReference>
<feature type="signal peptide" evidence="14">
    <location>
        <begin position="1"/>
        <end position="19"/>
    </location>
</feature>